<keyword evidence="3" id="KW-1185">Reference proteome</keyword>
<reference evidence="2 3" key="1">
    <citation type="submission" date="2016-07" db="EMBL/GenBank/DDBJ databases">
        <title>Multiple horizontal gene transfer events from other fungi enriched the ability of initially mycotrophic Trichoderma (Ascomycota) to feed on dead plant biomass.</title>
        <authorList>
            <consortium name="DOE Joint Genome Institute"/>
            <person name="Aerts A."/>
            <person name="Atanasova L."/>
            <person name="Chenthamara K."/>
            <person name="Zhang J."/>
            <person name="Grujic M."/>
            <person name="Henrissat B."/>
            <person name="Kuo A."/>
            <person name="Salamov A."/>
            <person name="Lipzen A."/>
            <person name="Labutti K."/>
            <person name="Barry K."/>
            <person name="Miao Y."/>
            <person name="Rahimi M.J."/>
            <person name="Shen Q."/>
            <person name="Grigoriev I.V."/>
            <person name="Kubicek C.P."/>
            <person name="Druzhinina I.S."/>
        </authorList>
    </citation>
    <scope>NUCLEOTIDE SEQUENCE [LARGE SCALE GENOMIC DNA]</scope>
    <source>
        <strain evidence="2 3">ATCC 18648</strain>
    </source>
</reference>
<keyword evidence="1" id="KW-0472">Membrane</keyword>
<dbReference type="EMBL" id="KZ679133">
    <property type="protein sequence ID" value="PTB75679.1"/>
    <property type="molecule type" value="Genomic_DNA"/>
</dbReference>
<sequence length="128" mass="14617">MRSTQALSDPILLLLCTRNPLSVVLFLGRIVLTRVCRLRHGKNARVVSCTFPSKRSSASSWQWGALWICLLLYMQLSCATYRCRKLLGMKVPERVVSHCAVYKHEFDAGMFLAVPMKDMHKNKVARHP</sequence>
<evidence type="ECO:0000313" key="3">
    <source>
        <dbReference type="Proteomes" id="UP000240760"/>
    </source>
</evidence>
<name>A0A2T4C292_TRILO</name>
<evidence type="ECO:0000313" key="2">
    <source>
        <dbReference type="EMBL" id="PTB75679.1"/>
    </source>
</evidence>
<protein>
    <submittedName>
        <fullName evidence="2">Uncharacterized protein</fullName>
    </submittedName>
</protein>
<keyword evidence="1" id="KW-0812">Transmembrane</keyword>
<feature type="transmembrane region" description="Helical" evidence="1">
    <location>
        <begin position="12"/>
        <end position="32"/>
    </location>
</feature>
<evidence type="ECO:0000256" key="1">
    <source>
        <dbReference type="SAM" id="Phobius"/>
    </source>
</evidence>
<organism evidence="2 3">
    <name type="scientific">Trichoderma longibrachiatum ATCC 18648</name>
    <dbReference type="NCBI Taxonomy" id="983965"/>
    <lineage>
        <taxon>Eukaryota</taxon>
        <taxon>Fungi</taxon>
        <taxon>Dikarya</taxon>
        <taxon>Ascomycota</taxon>
        <taxon>Pezizomycotina</taxon>
        <taxon>Sordariomycetes</taxon>
        <taxon>Hypocreomycetidae</taxon>
        <taxon>Hypocreales</taxon>
        <taxon>Hypocreaceae</taxon>
        <taxon>Trichoderma</taxon>
    </lineage>
</organism>
<accession>A0A2T4C292</accession>
<keyword evidence="1" id="KW-1133">Transmembrane helix</keyword>
<dbReference type="Proteomes" id="UP000240760">
    <property type="component" value="Unassembled WGS sequence"/>
</dbReference>
<dbReference type="AlphaFoldDB" id="A0A2T4C292"/>
<proteinExistence type="predicted"/>
<gene>
    <name evidence="2" type="ORF">M440DRAFT_1259005</name>
</gene>